<feature type="compositionally biased region" description="Polar residues" evidence="1">
    <location>
        <begin position="287"/>
        <end position="298"/>
    </location>
</feature>
<feature type="domain" description="CCHC-type" evidence="2">
    <location>
        <begin position="161"/>
        <end position="177"/>
    </location>
</feature>
<feature type="region of interest" description="Disordered" evidence="1">
    <location>
        <begin position="269"/>
        <end position="313"/>
    </location>
</feature>
<feature type="region of interest" description="Disordered" evidence="1">
    <location>
        <begin position="353"/>
        <end position="397"/>
    </location>
</feature>
<keyword evidence="4" id="KW-1185">Reference proteome</keyword>
<dbReference type="EMBL" id="JAKKPZ010000002">
    <property type="protein sequence ID" value="KAI1726167.1"/>
    <property type="molecule type" value="Genomic_DNA"/>
</dbReference>
<feature type="compositionally biased region" description="Polar residues" evidence="1">
    <location>
        <begin position="366"/>
        <end position="376"/>
    </location>
</feature>
<protein>
    <recommendedName>
        <fullName evidence="2">CCHC-type domain-containing protein</fullName>
    </recommendedName>
</protein>
<feature type="compositionally biased region" description="Polar residues" evidence="1">
    <location>
        <begin position="385"/>
        <end position="396"/>
    </location>
</feature>
<accession>A0AAD4RCJ7</accession>
<name>A0AAD4RCJ7_9BILA</name>
<reference evidence="3" key="1">
    <citation type="submission" date="2022-01" db="EMBL/GenBank/DDBJ databases">
        <title>Genome Sequence Resource for Two Populations of Ditylenchus destructor, the Migratory Endoparasitic Phytonematode.</title>
        <authorList>
            <person name="Zhang H."/>
            <person name="Lin R."/>
            <person name="Xie B."/>
        </authorList>
    </citation>
    <scope>NUCLEOTIDE SEQUENCE</scope>
    <source>
        <strain evidence="3">BazhouSP</strain>
    </source>
</reference>
<dbReference type="Gene3D" id="4.10.60.10">
    <property type="entry name" value="Zinc finger, CCHC-type"/>
    <property type="match status" value="2"/>
</dbReference>
<dbReference type="InterPro" id="IPR001878">
    <property type="entry name" value="Znf_CCHC"/>
</dbReference>
<dbReference type="GO" id="GO:0003676">
    <property type="term" value="F:nucleic acid binding"/>
    <property type="evidence" value="ECO:0007669"/>
    <property type="project" value="InterPro"/>
</dbReference>
<dbReference type="SMART" id="SM00343">
    <property type="entry name" value="ZnF_C2HC"/>
    <property type="match status" value="4"/>
</dbReference>
<dbReference type="SUPFAM" id="SSF57756">
    <property type="entry name" value="Retrovirus zinc finger-like domains"/>
    <property type="match status" value="2"/>
</dbReference>
<sequence>MSLRSLLVLRNSLYRSSRLFSELNVETRPEAKKINKQPGNSAKPKKREEPDILNQSIYSLPRIIEHHEVCIKSGTRNCFHVGNCKNPMVCLKCGSHQHSLDECPQRKCALCGENGHIFSQCKNWNNNVTRIIRGLKGLDKEMLCANCDAVGHEFHQCPEITCQKCGTPGHIHSFCERVTKASLAETDASSEKPIKLGDILNNPQLIKEATILNEVKQAKISSGYGRRRRHPCACVPTIVSGAGANSYSNSALPPAPFPLAMLPKMLSGSGSLPPASPTPLNLATAPASESDTLSSNVSHDPAGSAPSGTGSQKSSDNEGSGCHCCDCGCCDCGCCGCCGGWGCRGRMNVPHSSPNPGSITSSSASMDTASPLTHQNDAAPAEHINQPNTSTDTITEAKTKVVRRMAYHRLNSKPPSKHHHHSTRHNHTKHRKPPHIVHKVVIKDSHCKCR</sequence>
<organism evidence="3 4">
    <name type="scientific">Ditylenchus destructor</name>
    <dbReference type="NCBI Taxonomy" id="166010"/>
    <lineage>
        <taxon>Eukaryota</taxon>
        <taxon>Metazoa</taxon>
        <taxon>Ecdysozoa</taxon>
        <taxon>Nematoda</taxon>
        <taxon>Chromadorea</taxon>
        <taxon>Rhabditida</taxon>
        <taxon>Tylenchina</taxon>
        <taxon>Tylenchomorpha</taxon>
        <taxon>Sphaerularioidea</taxon>
        <taxon>Anguinidae</taxon>
        <taxon>Anguininae</taxon>
        <taxon>Ditylenchus</taxon>
    </lineage>
</organism>
<dbReference type="InterPro" id="IPR036875">
    <property type="entry name" value="Znf_CCHC_sf"/>
</dbReference>
<dbReference type="GO" id="GO:0008270">
    <property type="term" value="F:zinc ion binding"/>
    <property type="evidence" value="ECO:0007669"/>
    <property type="project" value="InterPro"/>
</dbReference>
<dbReference type="AlphaFoldDB" id="A0AAD4RCJ7"/>
<dbReference type="GO" id="GO:0019899">
    <property type="term" value="F:enzyme binding"/>
    <property type="evidence" value="ECO:0007669"/>
    <property type="project" value="UniProtKB-ARBA"/>
</dbReference>
<gene>
    <name evidence="3" type="ORF">DdX_02866</name>
</gene>
<comment type="caution">
    <text evidence="3">The sequence shown here is derived from an EMBL/GenBank/DDBJ whole genome shotgun (WGS) entry which is preliminary data.</text>
</comment>
<feature type="region of interest" description="Disordered" evidence="1">
    <location>
        <begin position="30"/>
        <end position="50"/>
    </location>
</feature>
<feature type="compositionally biased region" description="Low complexity" evidence="1">
    <location>
        <begin position="353"/>
        <end position="365"/>
    </location>
</feature>
<feature type="region of interest" description="Disordered" evidence="1">
    <location>
        <begin position="411"/>
        <end position="432"/>
    </location>
</feature>
<dbReference type="Proteomes" id="UP001201812">
    <property type="component" value="Unassembled WGS sequence"/>
</dbReference>
<feature type="domain" description="CCHC-type" evidence="2">
    <location>
        <begin position="143"/>
        <end position="159"/>
    </location>
</feature>
<proteinExistence type="predicted"/>
<evidence type="ECO:0000256" key="1">
    <source>
        <dbReference type="SAM" id="MobiDB-lite"/>
    </source>
</evidence>
<evidence type="ECO:0000259" key="2">
    <source>
        <dbReference type="SMART" id="SM00343"/>
    </source>
</evidence>
<evidence type="ECO:0000313" key="4">
    <source>
        <dbReference type="Proteomes" id="UP001201812"/>
    </source>
</evidence>
<feature type="domain" description="CCHC-type" evidence="2">
    <location>
        <begin position="107"/>
        <end position="123"/>
    </location>
</feature>
<feature type="domain" description="CCHC-type" evidence="2">
    <location>
        <begin position="89"/>
        <end position="105"/>
    </location>
</feature>
<evidence type="ECO:0000313" key="3">
    <source>
        <dbReference type="EMBL" id="KAI1726167.1"/>
    </source>
</evidence>